<dbReference type="Proteomes" id="UP000252085">
    <property type="component" value="Unassembled WGS sequence"/>
</dbReference>
<sequence length="204" mass="23070">MKNFSEFLPTSPNKRTTRASWSRVIAFAWLHPNVLKDLRKDPKNTIMKLAGEASPPYTGVDEVDHYTKDSAVNIMNETDNDPLEPYRGYLPIPDPVRGLEKLDDSELEGLLEKGITGILKFDENAKLWKDELKAAWTNSAKLKAIRQDPLDNLIHKDELLKGDYGIFPLPDRPLSLQRLDINELETFIGEGKMDHLGGIFLIGS</sequence>
<dbReference type="EMBL" id="LXQE01000189">
    <property type="protein sequence ID" value="RCJ30327.1"/>
    <property type="molecule type" value="Genomic_DNA"/>
</dbReference>
<evidence type="ECO:0000313" key="2">
    <source>
        <dbReference type="Proteomes" id="UP000252085"/>
    </source>
</evidence>
<name>A0A367R1J7_NOSPU</name>
<evidence type="ECO:0000313" key="1">
    <source>
        <dbReference type="EMBL" id="RCJ30327.1"/>
    </source>
</evidence>
<gene>
    <name evidence="1" type="ORF">A6769_33855</name>
</gene>
<proteinExistence type="predicted"/>
<dbReference type="AlphaFoldDB" id="A0A367R1J7"/>
<protein>
    <submittedName>
        <fullName evidence="1">Uncharacterized protein</fullName>
    </submittedName>
</protein>
<comment type="caution">
    <text evidence="1">The sequence shown here is derived from an EMBL/GenBank/DDBJ whole genome shotgun (WGS) entry which is preliminary data.</text>
</comment>
<reference evidence="1 2" key="1">
    <citation type="submission" date="2016-04" db="EMBL/GenBank/DDBJ databases">
        <authorList>
            <person name="Evans L.H."/>
            <person name="Alamgir A."/>
            <person name="Owens N."/>
            <person name="Weber N.D."/>
            <person name="Virtaneva K."/>
            <person name="Barbian K."/>
            <person name="Babar A."/>
            <person name="Rosenke K."/>
        </authorList>
    </citation>
    <scope>NUCLEOTIDE SEQUENCE [LARGE SCALE GENOMIC DNA]</scope>
    <source>
        <strain evidence="1">NIES-2108</strain>
    </source>
</reference>
<accession>A0A367R1J7</accession>
<organism evidence="1 2">
    <name type="scientific">Nostoc punctiforme NIES-2108</name>
    <dbReference type="NCBI Taxonomy" id="1356359"/>
    <lineage>
        <taxon>Bacteria</taxon>
        <taxon>Bacillati</taxon>
        <taxon>Cyanobacteriota</taxon>
        <taxon>Cyanophyceae</taxon>
        <taxon>Nostocales</taxon>
        <taxon>Nostocaceae</taxon>
        <taxon>Nostoc</taxon>
    </lineage>
</organism>